<dbReference type="OrthoDB" id="5883007at2759"/>
<evidence type="ECO:0000313" key="1">
    <source>
        <dbReference type="EMBL" id="PAV57937.1"/>
    </source>
</evidence>
<reference evidence="1 2" key="1">
    <citation type="journal article" date="2017" name="Curr. Biol.">
        <title>Genome architecture and evolution of a unichromosomal asexual nematode.</title>
        <authorList>
            <person name="Fradin H."/>
            <person name="Zegar C."/>
            <person name="Gutwein M."/>
            <person name="Lucas J."/>
            <person name="Kovtun M."/>
            <person name="Corcoran D."/>
            <person name="Baugh L.R."/>
            <person name="Kiontke K."/>
            <person name="Gunsalus K."/>
            <person name="Fitch D.H."/>
            <person name="Piano F."/>
        </authorList>
    </citation>
    <scope>NUCLEOTIDE SEQUENCE [LARGE SCALE GENOMIC DNA]</scope>
    <source>
        <strain evidence="1">PF1309</strain>
    </source>
</reference>
<organism evidence="1 2">
    <name type="scientific">Diploscapter pachys</name>
    <dbReference type="NCBI Taxonomy" id="2018661"/>
    <lineage>
        <taxon>Eukaryota</taxon>
        <taxon>Metazoa</taxon>
        <taxon>Ecdysozoa</taxon>
        <taxon>Nematoda</taxon>
        <taxon>Chromadorea</taxon>
        <taxon>Rhabditida</taxon>
        <taxon>Rhabditina</taxon>
        <taxon>Rhabditomorpha</taxon>
        <taxon>Rhabditoidea</taxon>
        <taxon>Rhabditidae</taxon>
        <taxon>Diploscapter</taxon>
    </lineage>
</organism>
<accession>A0A2A2J8G5</accession>
<protein>
    <recommendedName>
        <fullName evidence="3">C2H2-type domain-containing protein</fullName>
    </recommendedName>
</protein>
<dbReference type="EMBL" id="LIAE01010614">
    <property type="protein sequence ID" value="PAV57937.1"/>
    <property type="molecule type" value="Genomic_DNA"/>
</dbReference>
<comment type="caution">
    <text evidence="1">The sequence shown here is derived from an EMBL/GenBank/DDBJ whole genome shotgun (WGS) entry which is preliminary data.</text>
</comment>
<proteinExistence type="predicted"/>
<dbReference type="AlphaFoldDB" id="A0A2A2J8G5"/>
<dbReference type="Proteomes" id="UP000218231">
    <property type="component" value="Unassembled WGS sequence"/>
</dbReference>
<name>A0A2A2J8G5_9BILA</name>
<evidence type="ECO:0008006" key="3">
    <source>
        <dbReference type="Google" id="ProtNLM"/>
    </source>
</evidence>
<dbReference type="Gene3D" id="3.30.160.60">
    <property type="entry name" value="Classic Zinc Finger"/>
    <property type="match status" value="1"/>
</dbReference>
<gene>
    <name evidence="1" type="ORF">WR25_23836</name>
</gene>
<evidence type="ECO:0000313" key="2">
    <source>
        <dbReference type="Proteomes" id="UP000218231"/>
    </source>
</evidence>
<keyword evidence="2" id="KW-1185">Reference proteome</keyword>
<sequence length="77" mass="8923">MASSDFGGPNKEREPVMICPLCPIKREDEELLEAHIADEHMEWYPWQCSICEKKRATVEMLQEHALAAHREQESKAN</sequence>